<feature type="region of interest" description="Disordered" evidence="1">
    <location>
        <begin position="141"/>
        <end position="179"/>
    </location>
</feature>
<gene>
    <name evidence="2" type="ORF">DMAD_00550</name>
</gene>
<evidence type="ECO:0000313" key="2">
    <source>
        <dbReference type="EMBL" id="BFG00594.1"/>
    </source>
</evidence>
<feature type="region of interest" description="Disordered" evidence="1">
    <location>
        <begin position="72"/>
        <end position="115"/>
    </location>
</feature>
<dbReference type="AlphaFoldDB" id="A0AAU9FYW1"/>
<accession>A0AAU9FYW1</accession>
<reference evidence="2 3" key="1">
    <citation type="submission" date="2024-02" db="EMBL/GenBank/DDBJ databases">
        <title>A chromosome-level genome assembly of Drosophila madeirensis, a fruit fly species endemic to Madeira island.</title>
        <authorList>
            <person name="Tomihara K."/>
            <person name="Llopart A."/>
            <person name="Yamamoto D."/>
        </authorList>
    </citation>
    <scope>NUCLEOTIDE SEQUENCE [LARGE SCALE GENOMIC DNA]</scope>
    <source>
        <strain evidence="2 3">RF1</strain>
    </source>
</reference>
<sequence>MEIESQLMSTLATFTEGNQALHMPEFSDIKALIQSAVLTEFDKEFDLAECLEMESKTSSKRGISADKVESVVATQPPIEINNETPLPAIEESQTQESPSANSNAEAENNKADEPPKYFVTYCSKLPGNGFKLFDAAERSPKGIWSKVTENEKEDNKPSYTMKVRSKLRLPLEDNDESED</sequence>
<organism evidence="2 3">
    <name type="scientific">Drosophila madeirensis</name>
    <name type="common">Fruit fly</name>
    <dbReference type="NCBI Taxonomy" id="30013"/>
    <lineage>
        <taxon>Eukaryota</taxon>
        <taxon>Metazoa</taxon>
        <taxon>Ecdysozoa</taxon>
        <taxon>Arthropoda</taxon>
        <taxon>Hexapoda</taxon>
        <taxon>Insecta</taxon>
        <taxon>Pterygota</taxon>
        <taxon>Neoptera</taxon>
        <taxon>Endopterygota</taxon>
        <taxon>Diptera</taxon>
        <taxon>Brachycera</taxon>
        <taxon>Muscomorpha</taxon>
        <taxon>Ephydroidea</taxon>
        <taxon>Drosophilidae</taxon>
        <taxon>Drosophila</taxon>
        <taxon>Sophophora</taxon>
    </lineage>
</organism>
<dbReference type="EMBL" id="AP029266">
    <property type="protein sequence ID" value="BFG00594.1"/>
    <property type="molecule type" value="Genomic_DNA"/>
</dbReference>
<dbReference type="Proteomes" id="UP001500889">
    <property type="component" value="Chromosome A"/>
</dbReference>
<protein>
    <submittedName>
        <fullName evidence="2">Uncharacterized protein</fullName>
    </submittedName>
</protein>
<evidence type="ECO:0000256" key="1">
    <source>
        <dbReference type="SAM" id="MobiDB-lite"/>
    </source>
</evidence>
<name>A0AAU9FYW1_DROMD</name>
<evidence type="ECO:0000313" key="3">
    <source>
        <dbReference type="Proteomes" id="UP001500889"/>
    </source>
</evidence>
<feature type="compositionally biased region" description="Low complexity" evidence="1">
    <location>
        <begin position="96"/>
        <end position="106"/>
    </location>
</feature>
<keyword evidence="3" id="KW-1185">Reference proteome</keyword>
<proteinExistence type="predicted"/>